<dbReference type="EMBL" id="BMAV01026881">
    <property type="protein sequence ID" value="GFS54207.1"/>
    <property type="molecule type" value="Genomic_DNA"/>
</dbReference>
<evidence type="ECO:0000313" key="1">
    <source>
        <dbReference type="EMBL" id="GFS54207.1"/>
    </source>
</evidence>
<protein>
    <submittedName>
        <fullName evidence="1">Uncharacterized protein</fullName>
    </submittedName>
</protein>
<gene>
    <name evidence="1" type="primary">AVEN_15446_1</name>
    <name evidence="1" type="ORF">TNIN_466251</name>
</gene>
<sequence>MLNKTIRSNSRDLNLDLLAHMMSTFISTIPQPIIFKILIAGDEDSKVMPLSINYITSNEISLPELNTKILPYQAQLIPKFAKPYTIQQAQLDPEIGKISEVFYSDDDNIGLCPYIEFKIELQYKSIRCRPYRLSEPDRQFLNMQIQKWLKQAPAFIVEQSFYECTP</sequence>
<keyword evidence="2" id="KW-1185">Reference proteome</keyword>
<comment type="caution">
    <text evidence="1">The sequence shown here is derived from an EMBL/GenBank/DDBJ whole genome shotgun (WGS) entry which is preliminary data.</text>
</comment>
<reference evidence="1" key="1">
    <citation type="submission" date="2020-08" db="EMBL/GenBank/DDBJ databases">
        <title>Multicomponent nature underlies the extraordinary mechanical properties of spider dragline silk.</title>
        <authorList>
            <person name="Kono N."/>
            <person name="Nakamura H."/>
            <person name="Mori M."/>
            <person name="Yoshida Y."/>
            <person name="Ohtoshi R."/>
            <person name="Malay A.D."/>
            <person name="Moran D.A.P."/>
            <person name="Tomita M."/>
            <person name="Numata K."/>
            <person name="Arakawa K."/>
        </authorList>
    </citation>
    <scope>NUCLEOTIDE SEQUENCE</scope>
</reference>
<proteinExistence type="predicted"/>
<accession>A0A8X6MGH6</accession>
<evidence type="ECO:0000313" key="2">
    <source>
        <dbReference type="Proteomes" id="UP000886998"/>
    </source>
</evidence>
<organism evidence="1 2">
    <name type="scientific">Trichonephila inaurata madagascariensis</name>
    <dbReference type="NCBI Taxonomy" id="2747483"/>
    <lineage>
        <taxon>Eukaryota</taxon>
        <taxon>Metazoa</taxon>
        <taxon>Ecdysozoa</taxon>
        <taxon>Arthropoda</taxon>
        <taxon>Chelicerata</taxon>
        <taxon>Arachnida</taxon>
        <taxon>Araneae</taxon>
        <taxon>Araneomorphae</taxon>
        <taxon>Entelegynae</taxon>
        <taxon>Araneoidea</taxon>
        <taxon>Nephilidae</taxon>
        <taxon>Trichonephila</taxon>
        <taxon>Trichonephila inaurata</taxon>
    </lineage>
</organism>
<dbReference type="Proteomes" id="UP000886998">
    <property type="component" value="Unassembled WGS sequence"/>
</dbReference>
<name>A0A8X6MGH6_9ARAC</name>
<dbReference type="OrthoDB" id="6436318at2759"/>
<dbReference type="AlphaFoldDB" id="A0A8X6MGH6"/>